<feature type="transmembrane region" description="Helical" evidence="1">
    <location>
        <begin position="171"/>
        <end position="189"/>
    </location>
</feature>
<feature type="transmembrane region" description="Helical" evidence="1">
    <location>
        <begin position="93"/>
        <end position="110"/>
    </location>
</feature>
<evidence type="ECO:0008006" key="4">
    <source>
        <dbReference type="Google" id="ProtNLM"/>
    </source>
</evidence>
<organism evidence="2 3">
    <name type="scientific">Frateuria aurantia (strain ATCC 33424 / DSM 6220 / KCTC 2777 / LMG 1558 / NBRC 3245 / NCIMB 13370)</name>
    <name type="common">Acetobacter aurantius</name>
    <dbReference type="NCBI Taxonomy" id="767434"/>
    <lineage>
        <taxon>Bacteria</taxon>
        <taxon>Pseudomonadati</taxon>
        <taxon>Pseudomonadota</taxon>
        <taxon>Gammaproteobacteria</taxon>
        <taxon>Lysobacterales</taxon>
        <taxon>Rhodanobacteraceae</taxon>
        <taxon>Frateuria</taxon>
    </lineage>
</organism>
<dbReference type="OrthoDB" id="9111327at2"/>
<name>H8L556_FRAAD</name>
<proteinExistence type="predicted"/>
<dbReference type="RefSeq" id="WP_014403638.1">
    <property type="nucleotide sequence ID" value="NC_017033.1"/>
</dbReference>
<reference evidence="2" key="1">
    <citation type="submission" date="2012-02" db="EMBL/GenBank/DDBJ databases">
        <title>The complete genome of Frateuria aurantia DSM 6220.</title>
        <authorList>
            <consortium name="US DOE Joint Genome Institute (JGI-PGF)"/>
            <person name="Lucas S."/>
            <person name="Copeland A."/>
            <person name="Lapidus A."/>
            <person name="Glavina del Rio T."/>
            <person name="Dalin E."/>
            <person name="Tice H."/>
            <person name="Bruce D."/>
            <person name="Goodwin L."/>
            <person name="Pitluck S."/>
            <person name="Peters L."/>
            <person name="Ovchinnikova G."/>
            <person name="Teshima H."/>
            <person name="Kyrpides N."/>
            <person name="Mavromatis K."/>
            <person name="Ivanova N."/>
            <person name="Brettin T."/>
            <person name="Detter J.C."/>
            <person name="Han C."/>
            <person name="Larimer F."/>
            <person name="Land M."/>
            <person name="Hauser L."/>
            <person name="Markowitz V."/>
            <person name="Cheng J.-F."/>
            <person name="Hugenholtz P."/>
            <person name="Woyke T."/>
            <person name="Wu D."/>
            <person name="Brambilla E."/>
            <person name="Klenk H.-P."/>
            <person name="Eisen J.A."/>
        </authorList>
    </citation>
    <scope>NUCLEOTIDE SEQUENCE</scope>
    <source>
        <strain evidence="2">DSM 6220</strain>
    </source>
</reference>
<keyword evidence="1" id="KW-1133">Transmembrane helix</keyword>
<dbReference type="EMBL" id="CP003350">
    <property type="protein sequence ID" value="AFC86635.1"/>
    <property type="molecule type" value="Genomic_DNA"/>
</dbReference>
<sequence length="288" mass="32240">MEDKTARAPAGATGWETHCLNCGTALEGHYCYRCGQRAGPDERSIKALCGEFFEMLTHADSKFWRTIRRLALSPASLTRDYVQGRRMSEIPPVRMFFVVIIMMFAVQSLIPSGHVVTVIKPDDTAHTAGQVQGWQLAGHPQITAWVHRHVSAAVRNPQEVVAVMREWSERFVLLLLPLASGMLWLLYLWPGHRHLYDHVIFTVHSLTFSFAVFTVAVALSQVLGDSAWWLLCWPPLHLYRHLRGFYGSSRMGTMLRMAVLLGMSLLAVTILLSALSLLSLQLGTSEAG</sequence>
<keyword evidence="1" id="KW-0472">Membrane</keyword>
<evidence type="ECO:0000313" key="3">
    <source>
        <dbReference type="Proteomes" id="UP000005234"/>
    </source>
</evidence>
<protein>
    <recommendedName>
        <fullName evidence="4">DUF3667 domain-containing protein</fullName>
    </recommendedName>
</protein>
<accession>H8L556</accession>
<evidence type="ECO:0000313" key="2">
    <source>
        <dbReference type="EMBL" id="AFC86635.1"/>
    </source>
</evidence>
<evidence type="ECO:0000256" key="1">
    <source>
        <dbReference type="SAM" id="Phobius"/>
    </source>
</evidence>
<dbReference type="STRING" id="767434.Fraau_2259"/>
<dbReference type="AlphaFoldDB" id="H8L556"/>
<dbReference type="InterPro" id="IPR022134">
    <property type="entry name" value="DUF3667"/>
</dbReference>
<dbReference type="eggNOG" id="COG1566">
    <property type="taxonomic scope" value="Bacteria"/>
</dbReference>
<dbReference type="HOGENOM" id="CLU_046825_0_0_6"/>
<dbReference type="Proteomes" id="UP000005234">
    <property type="component" value="Chromosome"/>
</dbReference>
<dbReference type="Pfam" id="PF12412">
    <property type="entry name" value="DUF3667"/>
    <property type="match status" value="1"/>
</dbReference>
<dbReference type="KEGG" id="fau:Fraau_2259"/>
<feature type="transmembrane region" description="Helical" evidence="1">
    <location>
        <begin position="201"/>
        <end position="220"/>
    </location>
</feature>
<feature type="transmembrane region" description="Helical" evidence="1">
    <location>
        <begin position="254"/>
        <end position="278"/>
    </location>
</feature>
<gene>
    <name evidence="2" type="ordered locus">Fraau_2259</name>
</gene>
<keyword evidence="1" id="KW-0812">Transmembrane</keyword>
<keyword evidence="3" id="KW-1185">Reference proteome</keyword>